<feature type="non-terminal residue" evidence="7">
    <location>
        <position position="1"/>
    </location>
</feature>
<dbReference type="OrthoDB" id="2243669at2759"/>
<accession>A0A1X2I5N4</accession>
<protein>
    <recommendedName>
        <fullName evidence="6">DUF202 domain-containing protein</fullName>
    </recommendedName>
</protein>
<organism evidence="7 8">
    <name type="scientific">Absidia repens</name>
    <dbReference type="NCBI Taxonomy" id="90262"/>
    <lineage>
        <taxon>Eukaryota</taxon>
        <taxon>Fungi</taxon>
        <taxon>Fungi incertae sedis</taxon>
        <taxon>Mucoromycota</taxon>
        <taxon>Mucoromycotina</taxon>
        <taxon>Mucoromycetes</taxon>
        <taxon>Mucorales</taxon>
        <taxon>Cunninghamellaceae</taxon>
        <taxon>Absidia</taxon>
    </lineage>
</organism>
<evidence type="ECO:0000256" key="5">
    <source>
        <dbReference type="SAM" id="Phobius"/>
    </source>
</evidence>
<name>A0A1X2I5N4_9FUNG</name>
<comment type="caution">
    <text evidence="7">The sequence shown here is derived from an EMBL/GenBank/DDBJ whole genome shotgun (WGS) entry which is preliminary data.</text>
</comment>
<dbReference type="InterPro" id="IPR051572">
    <property type="entry name" value="VTC_Complex_Subunit"/>
</dbReference>
<dbReference type="PANTHER" id="PTHR46140">
    <property type="entry name" value="VACUOLAR TRANSPORTER CHAPERONE 1-RELATED"/>
    <property type="match status" value="1"/>
</dbReference>
<dbReference type="GO" id="GO:0012505">
    <property type="term" value="C:endomembrane system"/>
    <property type="evidence" value="ECO:0007669"/>
    <property type="project" value="UniProtKB-SubCell"/>
</dbReference>
<evidence type="ECO:0000256" key="2">
    <source>
        <dbReference type="ARBA" id="ARBA00022692"/>
    </source>
</evidence>
<dbReference type="Proteomes" id="UP000193560">
    <property type="component" value="Unassembled WGS sequence"/>
</dbReference>
<dbReference type="EMBL" id="MCGE01000026">
    <property type="protein sequence ID" value="ORZ09886.1"/>
    <property type="molecule type" value="Genomic_DNA"/>
</dbReference>
<gene>
    <name evidence="7" type="ORF">BCR42DRAFT_292341</name>
</gene>
<evidence type="ECO:0000313" key="7">
    <source>
        <dbReference type="EMBL" id="ORZ09886.1"/>
    </source>
</evidence>
<evidence type="ECO:0000256" key="3">
    <source>
        <dbReference type="ARBA" id="ARBA00022989"/>
    </source>
</evidence>
<feature type="non-terminal residue" evidence="7">
    <location>
        <position position="96"/>
    </location>
</feature>
<feature type="domain" description="DUF202" evidence="6">
    <location>
        <begin position="7"/>
        <end position="66"/>
    </location>
</feature>
<keyword evidence="8" id="KW-1185">Reference proteome</keyword>
<dbReference type="Pfam" id="PF02656">
    <property type="entry name" value="DUF202"/>
    <property type="match status" value="1"/>
</dbReference>
<evidence type="ECO:0000256" key="1">
    <source>
        <dbReference type="ARBA" id="ARBA00004127"/>
    </source>
</evidence>
<dbReference type="PANTHER" id="PTHR46140:SF1">
    <property type="entry name" value="VACUOLAR TRANSPORTER CHAPERONE COMPLEX SUBUNIT 4-RELATED"/>
    <property type="match status" value="1"/>
</dbReference>
<feature type="transmembrane region" description="Helical" evidence="5">
    <location>
        <begin position="41"/>
        <end position="59"/>
    </location>
</feature>
<evidence type="ECO:0000256" key="4">
    <source>
        <dbReference type="ARBA" id="ARBA00023136"/>
    </source>
</evidence>
<comment type="subcellular location">
    <subcellularLocation>
        <location evidence="1">Endomembrane system</location>
        <topology evidence="1">Multi-pass membrane protein</topology>
    </subcellularLocation>
</comment>
<keyword evidence="2 5" id="KW-0812">Transmembrane</keyword>
<dbReference type="AlphaFoldDB" id="A0A1X2I5N4"/>
<keyword evidence="3 5" id="KW-1133">Transmembrane helix</keyword>
<evidence type="ECO:0000313" key="8">
    <source>
        <dbReference type="Proteomes" id="UP000193560"/>
    </source>
</evidence>
<sequence length="96" mass="11163">RIEPKIFFANERTFIHWLYFAALLLTTALTLLNFGDHTTRISGGVFFGIAFGFSLYAFYRYRWRAHRIINRPNERYDDLYGPIGLCILLVGALIVS</sequence>
<reference evidence="7 8" key="1">
    <citation type="submission" date="2016-07" db="EMBL/GenBank/DDBJ databases">
        <title>Pervasive Adenine N6-methylation of Active Genes in Fungi.</title>
        <authorList>
            <consortium name="DOE Joint Genome Institute"/>
            <person name="Mondo S.J."/>
            <person name="Dannebaum R.O."/>
            <person name="Kuo R.C."/>
            <person name="Labutti K."/>
            <person name="Haridas S."/>
            <person name="Kuo A."/>
            <person name="Salamov A."/>
            <person name="Ahrendt S.R."/>
            <person name="Lipzen A."/>
            <person name="Sullivan W."/>
            <person name="Andreopoulos W.B."/>
            <person name="Clum A."/>
            <person name="Lindquist E."/>
            <person name="Daum C."/>
            <person name="Ramamoorthy G.K."/>
            <person name="Gryganskyi A."/>
            <person name="Culley D."/>
            <person name="Magnuson J.K."/>
            <person name="James T.Y."/>
            <person name="O'Malley M.A."/>
            <person name="Stajich J.E."/>
            <person name="Spatafora J.W."/>
            <person name="Visel A."/>
            <person name="Grigoriev I.V."/>
        </authorList>
    </citation>
    <scope>NUCLEOTIDE SEQUENCE [LARGE SCALE GENOMIC DNA]</scope>
    <source>
        <strain evidence="7 8">NRRL 1336</strain>
    </source>
</reference>
<feature type="transmembrane region" description="Helical" evidence="5">
    <location>
        <begin position="79"/>
        <end position="95"/>
    </location>
</feature>
<proteinExistence type="predicted"/>
<dbReference type="InterPro" id="IPR003807">
    <property type="entry name" value="DUF202"/>
</dbReference>
<evidence type="ECO:0000259" key="6">
    <source>
        <dbReference type="Pfam" id="PF02656"/>
    </source>
</evidence>
<feature type="transmembrane region" description="Helical" evidence="5">
    <location>
        <begin position="14"/>
        <end position="35"/>
    </location>
</feature>
<keyword evidence="4 5" id="KW-0472">Membrane</keyword>